<evidence type="ECO:0000256" key="5">
    <source>
        <dbReference type="ARBA" id="ARBA00022679"/>
    </source>
</evidence>
<sequence length="250" mass="29699">MGEQIVWQSNMQLKIYFAAFFYMIMLQGSFQDLTAIFFLLFCIWPKQIYNNAVYGYKNVPDPSFALISTLHVSFIPLYFHGSDENFLLLKPNHLFFWLSLAWLALQLTILLIQRKYPRFILPRKVQLYLQQGYYRYERRFEEDACLSNGTYSSQLSQFKELKELDPEQKLEFKRELRLERLTNEECIVCLEPMSRIPQGSTPGPSAGKSTSIFFMTPCNHRFHKRCLKDWMIEKQQCPVCRAILPQYNSF</sequence>
<keyword evidence="7" id="KW-0479">Metal-binding</keyword>
<feature type="transmembrane region" description="Helical" evidence="15">
    <location>
        <begin position="64"/>
        <end position="82"/>
    </location>
</feature>
<feature type="transmembrane region" description="Helical" evidence="15">
    <location>
        <begin position="94"/>
        <end position="112"/>
    </location>
</feature>
<gene>
    <name evidence="17" type="ORF">SRAS04492_LOCUS9115</name>
</gene>
<dbReference type="PANTHER" id="PTHR22763">
    <property type="entry name" value="RING ZINC FINGER PROTEIN"/>
    <property type="match status" value="1"/>
</dbReference>
<evidence type="ECO:0000256" key="14">
    <source>
        <dbReference type="PROSITE-ProRule" id="PRU00175"/>
    </source>
</evidence>
<keyword evidence="8" id="KW-0732">Signal</keyword>
<keyword evidence="9 14" id="KW-0863">Zinc-finger</keyword>
<dbReference type="Gene3D" id="3.30.40.10">
    <property type="entry name" value="Zinc/RING finger domain, C3HC4 (zinc finger)"/>
    <property type="match status" value="1"/>
</dbReference>
<comment type="pathway">
    <text evidence="3">Protein modification; protein ubiquitination.</text>
</comment>
<protein>
    <recommendedName>
        <fullName evidence="4">RING-type E3 ubiquitin transferase</fullName>
        <ecNumber evidence="4">2.3.2.27</ecNumber>
    </recommendedName>
</protein>
<keyword evidence="5" id="KW-0808">Transferase</keyword>
<organism evidence="17">
    <name type="scientific">Strombidium rassoulzadegani</name>
    <dbReference type="NCBI Taxonomy" id="1082188"/>
    <lineage>
        <taxon>Eukaryota</taxon>
        <taxon>Sar</taxon>
        <taxon>Alveolata</taxon>
        <taxon>Ciliophora</taxon>
        <taxon>Intramacronucleata</taxon>
        <taxon>Spirotrichea</taxon>
        <taxon>Oligotrichia</taxon>
        <taxon>Strombidiidae</taxon>
        <taxon>Strombidium</taxon>
    </lineage>
</organism>
<evidence type="ECO:0000259" key="16">
    <source>
        <dbReference type="PROSITE" id="PS50089"/>
    </source>
</evidence>
<evidence type="ECO:0000256" key="11">
    <source>
        <dbReference type="ARBA" id="ARBA00022833"/>
    </source>
</evidence>
<keyword evidence="13 15" id="KW-0472">Membrane</keyword>
<reference evidence="17" key="1">
    <citation type="submission" date="2021-01" db="EMBL/GenBank/DDBJ databases">
        <authorList>
            <person name="Corre E."/>
            <person name="Pelletier E."/>
            <person name="Niang G."/>
            <person name="Scheremetjew M."/>
            <person name="Finn R."/>
            <person name="Kale V."/>
            <person name="Holt S."/>
            <person name="Cochrane G."/>
            <person name="Meng A."/>
            <person name="Brown T."/>
            <person name="Cohen L."/>
        </authorList>
    </citation>
    <scope>NUCLEOTIDE SEQUENCE</scope>
    <source>
        <strain evidence="17">Ras09</strain>
    </source>
</reference>
<evidence type="ECO:0000256" key="13">
    <source>
        <dbReference type="ARBA" id="ARBA00023136"/>
    </source>
</evidence>
<dbReference type="GO" id="GO:0008270">
    <property type="term" value="F:zinc ion binding"/>
    <property type="evidence" value="ECO:0007669"/>
    <property type="project" value="UniProtKB-KW"/>
</dbReference>
<dbReference type="InterPro" id="IPR021319">
    <property type="entry name" value="DUF2921"/>
</dbReference>
<evidence type="ECO:0000256" key="10">
    <source>
        <dbReference type="ARBA" id="ARBA00022786"/>
    </source>
</evidence>
<dbReference type="SMART" id="SM00184">
    <property type="entry name" value="RING"/>
    <property type="match status" value="1"/>
</dbReference>
<feature type="transmembrane region" description="Helical" evidence="15">
    <location>
        <begin position="15"/>
        <end position="43"/>
    </location>
</feature>
<comment type="catalytic activity">
    <reaction evidence="1">
        <text>S-ubiquitinyl-[E2 ubiquitin-conjugating enzyme]-L-cysteine + [acceptor protein]-L-lysine = [E2 ubiquitin-conjugating enzyme]-L-cysteine + N(6)-ubiquitinyl-[acceptor protein]-L-lysine.</text>
        <dbReference type="EC" id="2.3.2.27"/>
    </reaction>
</comment>
<evidence type="ECO:0000313" key="17">
    <source>
        <dbReference type="EMBL" id="CAE0237306.1"/>
    </source>
</evidence>
<feature type="domain" description="RING-type" evidence="16">
    <location>
        <begin position="186"/>
        <end position="241"/>
    </location>
</feature>
<keyword evidence="12 15" id="KW-1133">Transmembrane helix</keyword>
<evidence type="ECO:0000256" key="3">
    <source>
        <dbReference type="ARBA" id="ARBA00004906"/>
    </source>
</evidence>
<evidence type="ECO:0000256" key="7">
    <source>
        <dbReference type="ARBA" id="ARBA00022723"/>
    </source>
</evidence>
<dbReference type="Pfam" id="PF13639">
    <property type="entry name" value="zf-RING_2"/>
    <property type="match status" value="1"/>
</dbReference>
<keyword evidence="10" id="KW-0833">Ubl conjugation pathway</keyword>
<dbReference type="GO" id="GO:0043161">
    <property type="term" value="P:proteasome-mediated ubiquitin-dependent protein catabolic process"/>
    <property type="evidence" value="ECO:0007669"/>
    <property type="project" value="TreeGrafter"/>
</dbReference>
<evidence type="ECO:0000256" key="2">
    <source>
        <dbReference type="ARBA" id="ARBA00004127"/>
    </source>
</evidence>
<keyword evidence="11" id="KW-0862">Zinc</keyword>
<dbReference type="EMBL" id="HBIA01018306">
    <property type="protein sequence ID" value="CAE0237306.1"/>
    <property type="molecule type" value="Transcribed_RNA"/>
</dbReference>
<dbReference type="EC" id="2.3.2.27" evidence="4"/>
<evidence type="ECO:0000256" key="8">
    <source>
        <dbReference type="ARBA" id="ARBA00022729"/>
    </source>
</evidence>
<dbReference type="GO" id="GO:0012505">
    <property type="term" value="C:endomembrane system"/>
    <property type="evidence" value="ECO:0007669"/>
    <property type="project" value="UniProtKB-SubCell"/>
</dbReference>
<evidence type="ECO:0000256" key="9">
    <source>
        <dbReference type="ARBA" id="ARBA00022771"/>
    </source>
</evidence>
<dbReference type="GO" id="GO:0061630">
    <property type="term" value="F:ubiquitin protein ligase activity"/>
    <property type="evidence" value="ECO:0007669"/>
    <property type="project" value="UniProtKB-EC"/>
</dbReference>
<dbReference type="InterPro" id="IPR050731">
    <property type="entry name" value="HRD1_E3_ubiq-ligases"/>
</dbReference>
<keyword evidence="6 15" id="KW-0812">Transmembrane</keyword>
<evidence type="ECO:0000256" key="6">
    <source>
        <dbReference type="ARBA" id="ARBA00022692"/>
    </source>
</evidence>
<evidence type="ECO:0000256" key="4">
    <source>
        <dbReference type="ARBA" id="ARBA00012483"/>
    </source>
</evidence>
<comment type="subcellular location">
    <subcellularLocation>
        <location evidence="2">Endomembrane system</location>
        <topology evidence="2">Multi-pass membrane protein</topology>
    </subcellularLocation>
</comment>
<dbReference type="InterPro" id="IPR013083">
    <property type="entry name" value="Znf_RING/FYVE/PHD"/>
</dbReference>
<evidence type="ECO:0000256" key="15">
    <source>
        <dbReference type="SAM" id="Phobius"/>
    </source>
</evidence>
<dbReference type="Pfam" id="PF11145">
    <property type="entry name" value="DUF2921"/>
    <property type="match status" value="1"/>
</dbReference>
<dbReference type="SUPFAM" id="SSF57850">
    <property type="entry name" value="RING/U-box"/>
    <property type="match status" value="1"/>
</dbReference>
<dbReference type="AlphaFoldDB" id="A0A7S3FWT2"/>
<dbReference type="PROSITE" id="PS50089">
    <property type="entry name" value="ZF_RING_2"/>
    <property type="match status" value="1"/>
</dbReference>
<proteinExistence type="predicted"/>
<dbReference type="PANTHER" id="PTHR22763:SF162">
    <property type="entry name" value="TRANSMEMBRANE E3 UBIQUITIN-PROTEIN LIGASE 1"/>
    <property type="match status" value="1"/>
</dbReference>
<dbReference type="InterPro" id="IPR001841">
    <property type="entry name" value="Znf_RING"/>
</dbReference>
<evidence type="ECO:0000256" key="1">
    <source>
        <dbReference type="ARBA" id="ARBA00000900"/>
    </source>
</evidence>
<accession>A0A7S3FWT2</accession>
<evidence type="ECO:0000256" key="12">
    <source>
        <dbReference type="ARBA" id="ARBA00022989"/>
    </source>
</evidence>
<name>A0A7S3FWT2_9SPIT</name>